<dbReference type="InterPro" id="IPR036565">
    <property type="entry name" value="Mur-like_cat_sf"/>
</dbReference>
<dbReference type="Gene3D" id="3.90.190.20">
    <property type="entry name" value="Mur ligase, C-terminal domain"/>
    <property type="match status" value="1"/>
</dbReference>
<dbReference type="Proteomes" id="UP000034471">
    <property type="component" value="Unassembled WGS sequence"/>
</dbReference>
<gene>
    <name evidence="6" type="ORF">US54_C0023G0008</name>
</gene>
<dbReference type="InterPro" id="IPR036615">
    <property type="entry name" value="Mur_ligase_C_dom_sf"/>
</dbReference>
<keyword evidence="3" id="KW-0067">ATP-binding</keyword>
<evidence type="ECO:0000313" key="6">
    <source>
        <dbReference type="EMBL" id="KKQ37904.1"/>
    </source>
</evidence>
<dbReference type="PANTHER" id="PTHR43024">
    <property type="entry name" value="UDP-N-ACETYLMURAMOYL-TRIPEPTIDE--D-ALANYL-D-ALANINE LIGASE"/>
    <property type="match status" value="1"/>
</dbReference>
<comment type="caution">
    <text evidence="6">The sequence shown here is derived from an EMBL/GenBank/DDBJ whole genome shotgun (WGS) entry which is preliminary data.</text>
</comment>
<keyword evidence="4" id="KW-0472">Membrane</keyword>
<dbReference type="Gene3D" id="3.40.1190.10">
    <property type="entry name" value="Mur-like, catalytic domain"/>
    <property type="match status" value="1"/>
</dbReference>
<evidence type="ECO:0000256" key="3">
    <source>
        <dbReference type="ARBA" id="ARBA00022840"/>
    </source>
</evidence>
<dbReference type="PANTHER" id="PTHR43024:SF1">
    <property type="entry name" value="UDP-N-ACETYLMURAMOYL-TRIPEPTIDE--D-ALANYL-D-ALANINE LIGASE"/>
    <property type="match status" value="1"/>
</dbReference>
<evidence type="ECO:0000259" key="5">
    <source>
        <dbReference type="Pfam" id="PF08245"/>
    </source>
</evidence>
<protein>
    <submittedName>
        <fullName evidence="6">UDP-N-acetylmuramoyl-tripeptide-D-alanyl-D-alanine ligase</fullName>
    </submittedName>
</protein>
<keyword evidence="4" id="KW-0812">Transmembrane</keyword>
<dbReference type="InterPro" id="IPR051046">
    <property type="entry name" value="MurCDEF_CellWall_CoF430Synth"/>
</dbReference>
<feature type="transmembrane region" description="Helical" evidence="4">
    <location>
        <begin position="6"/>
        <end position="23"/>
    </location>
</feature>
<reference evidence="6 7" key="1">
    <citation type="journal article" date="2015" name="Nature">
        <title>rRNA introns, odd ribosomes, and small enigmatic genomes across a large radiation of phyla.</title>
        <authorList>
            <person name="Brown C.T."/>
            <person name="Hug L.A."/>
            <person name="Thomas B.C."/>
            <person name="Sharon I."/>
            <person name="Castelle C.J."/>
            <person name="Singh A."/>
            <person name="Wilkins M.J."/>
            <person name="Williams K.H."/>
            <person name="Banfield J.F."/>
        </authorList>
    </citation>
    <scope>NUCLEOTIDE SEQUENCE [LARGE SCALE GENOMIC DNA]</scope>
</reference>
<keyword evidence="1 6" id="KW-0436">Ligase</keyword>
<proteinExistence type="predicted"/>
<dbReference type="GO" id="GO:0005524">
    <property type="term" value="F:ATP binding"/>
    <property type="evidence" value="ECO:0007669"/>
    <property type="project" value="UniProtKB-KW"/>
</dbReference>
<dbReference type="Pfam" id="PF08245">
    <property type="entry name" value="Mur_ligase_M"/>
    <property type="match status" value="1"/>
</dbReference>
<dbReference type="EMBL" id="LBTJ01000023">
    <property type="protein sequence ID" value="KKQ37904.1"/>
    <property type="molecule type" value="Genomic_DNA"/>
</dbReference>
<accession>A0A0G0JMA1</accession>
<evidence type="ECO:0000313" key="7">
    <source>
        <dbReference type="Proteomes" id="UP000034471"/>
    </source>
</evidence>
<organism evidence="6 7">
    <name type="scientific">Candidatus Roizmanbacteria bacterium GW2011_GWA2_37_7</name>
    <dbReference type="NCBI Taxonomy" id="1618481"/>
    <lineage>
        <taxon>Bacteria</taxon>
        <taxon>Candidatus Roizmaniibacteriota</taxon>
    </lineage>
</organism>
<feature type="domain" description="Mur ligase central" evidence="5">
    <location>
        <begin position="139"/>
        <end position="324"/>
    </location>
</feature>
<evidence type="ECO:0000256" key="2">
    <source>
        <dbReference type="ARBA" id="ARBA00022741"/>
    </source>
</evidence>
<feature type="transmembrane region" description="Helical" evidence="4">
    <location>
        <begin position="91"/>
        <end position="112"/>
    </location>
</feature>
<dbReference type="PATRIC" id="fig|1618481.3.peg.546"/>
<dbReference type="SUPFAM" id="SSF53623">
    <property type="entry name" value="MurD-like peptide ligases, catalytic domain"/>
    <property type="match status" value="1"/>
</dbReference>
<dbReference type="InterPro" id="IPR013221">
    <property type="entry name" value="Mur_ligase_cen"/>
</dbReference>
<evidence type="ECO:0000256" key="1">
    <source>
        <dbReference type="ARBA" id="ARBA00022598"/>
    </source>
</evidence>
<dbReference type="AlphaFoldDB" id="A0A0G0JMA1"/>
<dbReference type="STRING" id="1618481.US54_C0023G0008"/>
<dbReference type="GO" id="GO:0016881">
    <property type="term" value="F:acid-amino acid ligase activity"/>
    <property type="evidence" value="ECO:0007669"/>
    <property type="project" value="InterPro"/>
</dbReference>
<feature type="transmembrane region" description="Helical" evidence="4">
    <location>
        <begin position="61"/>
        <end position="79"/>
    </location>
</feature>
<sequence>MLFFVLIHFIWALLQGLRFIYIFQIKEYRFDRLQSIAKEIGYLRFLYTTSLKIPKVSLRNILLVFFLTLGVSALFLYSFEQKYLFEFLGYSFFLAPLASFGIVSCGVFLTNIPSTILRSRIRYRAIQKVKKTKAVFIGITGSYGKTSIKEYLAQILSIRFNVVKTPKNMNTDVGIALSINRLLTKSTEFFITELGAYRSGELNYAASYIPFQYIILSGLGNQHLDLYGSKKALIQEEMSPVLHLPDSGTAYLNYESITENAIDVSKFNTVTFGTSPHADIHLTDVKVTPEGTIGIMHYKNRLFKINTRLLGTHSLENLLPAVAISFDLGLNPRVIEKQISKMQPLIGKLSKHKGRNNATILHDGVNSNFNGFLAAIDVMKLFPQSKKIIMTQGIIELGVEKRSTYDQILHKMNNSGIKLFTTDIVFTTIKNNITIFTFNDVESIQKNILQSLDSNTLLLIEGAFAQPIIDTFIIHLDHQNRSRK</sequence>
<name>A0A0G0JMA1_9BACT</name>
<dbReference type="SUPFAM" id="SSF53244">
    <property type="entry name" value="MurD-like peptide ligases, peptide-binding domain"/>
    <property type="match status" value="1"/>
</dbReference>
<evidence type="ECO:0000256" key="4">
    <source>
        <dbReference type="SAM" id="Phobius"/>
    </source>
</evidence>
<keyword evidence="4" id="KW-1133">Transmembrane helix</keyword>
<keyword evidence="2" id="KW-0547">Nucleotide-binding</keyword>